<feature type="domain" description="SPOR" evidence="3">
    <location>
        <begin position="186"/>
        <end position="266"/>
    </location>
</feature>
<protein>
    <submittedName>
        <fullName evidence="4">SPOR domain-containing protein</fullName>
    </submittedName>
</protein>
<evidence type="ECO:0000313" key="4">
    <source>
        <dbReference type="EMBL" id="MFC0268738.1"/>
    </source>
</evidence>
<evidence type="ECO:0000259" key="3">
    <source>
        <dbReference type="PROSITE" id="PS51724"/>
    </source>
</evidence>
<organism evidence="4 5">
    <name type="scientific">Kushneria aurantia</name>
    <dbReference type="NCBI Taxonomy" id="504092"/>
    <lineage>
        <taxon>Bacteria</taxon>
        <taxon>Pseudomonadati</taxon>
        <taxon>Pseudomonadota</taxon>
        <taxon>Gammaproteobacteria</taxon>
        <taxon>Oceanospirillales</taxon>
        <taxon>Halomonadaceae</taxon>
        <taxon>Kushneria</taxon>
    </lineage>
</organism>
<sequence length="266" mass="28100">MAQRQSKSRKGATSRGGGKRQSDGFHVPGWLWGLVGVIAGFAGAQYLQQDAPDQRDPIASIVTRQTNSGGASDTAAPGEGSDSGAESSNDEGRMPTFEFYTLLPESEVIAPNSDEVASPRPGAEGAVIEQHAQRIVENDGGTSPTSQAGNDADGGGDAIQRIVAQRSQAQQRQSSGSASSSSQQQTGNSASYMLQAASFQSQLDADNMAGRLRDLGLVAQVTRVRTADNTTWYRVQAGPYQDSGELARARGLMQARGIEPMQIRQR</sequence>
<feature type="region of interest" description="Disordered" evidence="1">
    <location>
        <begin position="1"/>
        <end position="25"/>
    </location>
</feature>
<keyword evidence="2" id="KW-0812">Transmembrane</keyword>
<keyword evidence="2" id="KW-0472">Membrane</keyword>
<accession>A0ABV6G5G2</accession>
<feature type="region of interest" description="Disordered" evidence="1">
    <location>
        <begin position="57"/>
        <end position="99"/>
    </location>
</feature>
<dbReference type="SUPFAM" id="SSF110997">
    <property type="entry name" value="Sporulation related repeat"/>
    <property type="match status" value="1"/>
</dbReference>
<dbReference type="Gene3D" id="3.30.70.1070">
    <property type="entry name" value="Sporulation related repeat"/>
    <property type="match status" value="1"/>
</dbReference>
<gene>
    <name evidence="4" type="ORF">ACFFHW_12235</name>
</gene>
<keyword evidence="5" id="KW-1185">Reference proteome</keyword>
<name>A0ABV6G5G2_9GAMM</name>
<keyword evidence="2" id="KW-1133">Transmembrane helix</keyword>
<reference evidence="4 5" key="1">
    <citation type="submission" date="2024-09" db="EMBL/GenBank/DDBJ databases">
        <authorList>
            <person name="Sun Q."/>
            <person name="Mori K."/>
        </authorList>
    </citation>
    <scope>NUCLEOTIDE SEQUENCE [LARGE SCALE GENOMIC DNA]</scope>
    <source>
        <strain evidence="4 5">CCM 7415</strain>
    </source>
</reference>
<evidence type="ECO:0000313" key="5">
    <source>
        <dbReference type="Proteomes" id="UP001589814"/>
    </source>
</evidence>
<dbReference type="Pfam" id="PF05036">
    <property type="entry name" value="SPOR"/>
    <property type="match status" value="1"/>
</dbReference>
<evidence type="ECO:0000256" key="2">
    <source>
        <dbReference type="SAM" id="Phobius"/>
    </source>
</evidence>
<dbReference type="EMBL" id="JBHLVX010000050">
    <property type="protein sequence ID" value="MFC0268738.1"/>
    <property type="molecule type" value="Genomic_DNA"/>
</dbReference>
<evidence type="ECO:0000256" key="1">
    <source>
        <dbReference type="SAM" id="MobiDB-lite"/>
    </source>
</evidence>
<dbReference type="PROSITE" id="PS51724">
    <property type="entry name" value="SPOR"/>
    <property type="match status" value="1"/>
</dbReference>
<feature type="compositionally biased region" description="Basic residues" evidence="1">
    <location>
        <begin position="1"/>
        <end position="12"/>
    </location>
</feature>
<proteinExistence type="predicted"/>
<dbReference type="InterPro" id="IPR007730">
    <property type="entry name" value="SPOR-like_dom"/>
</dbReference>
<dbReference type="RefSeq" id="WP_019950588.1">
    <property type="nucleotide sequence ID" value="NZ_JBHLVX010000050.1"/>
</dbReference>
<dbReference type="InterPro" id="IPR036680">
    <property type="entry name" value="SPOR-like_sf"/>
</dbReference>
<comment type="caution">
    <text evidence="4">The sequence shown here is derived from an EMBL/GenBank/DDBJ whole genome shotgun (WGS) entry which is preliminary data.</text>
</comment>
<feature type="transmembrane region" description="Helical" evidence="2">
    <location>
        <begin position="29"/>
        <end position="47"/>
    </location>
</feature>
<feature type="region of interest" description="Disordered" evidence="1">
    <location>
        <begin position="165"/>
        <end position="189"/>
    </location>
</feature>
<dbReference type="Proteomes" id="UP001589814">
    <property type="component" value="Unassembled WGS sequence"/>
</dbReference>
<feature type="compositionally biased region" description="Polar residues" evidence="1">
    <location>
        <begin position="62"/>
        <end position="71"/>
    </location>
</feature>